<evidence type="ECO:0000313" key="3">
    <source>
        <dbReference type="Proteomes" id="UP001359485"/>
    </source>
</evidence>
<dbReference type="Proteomes" id="UP001359485">
    <property type="component" value="Unassembled WGS sequence"/>
</dbReference>
<name>A0ABR1AW73_POLSC</name>
<comment type="caution">
    <text evidence="2">The sequence shown here is derived from an EMBL/GenBank/DDBJ whole genome shotgun (WGS) entry which is preliminary data.</text>
</comment>
<evidence type="ECO:0008006" key="4">
    <source>
        <dbReference type="Google" id="ProtNLM"/>
    </source>
</evidence>
<organism evidence="2 3">
    <name type="scientific">Polyplax serrata</name>
    <name type="common">Common mouse louse</name>
    <dbReference type="NCBI Taxonomy" id="468196"/>
    <lineage>
        <taxon>Eukaryota</taxon>
        <taxon>Metazoa</taxon>
        <taxon>Ecdysozoa</taxon>
        <taxon>Arthropoda</taxon>
        <taxon>Hexapoda</taxon>
        <taxon>Insecta</taxon>
        <taxon>Pterygota</taxon>
        <taxon>Neoptera</taxon>
        <taxon>Paraneoptera</taxon>
        <taxon>Psocodea</taxon>
        <taxon>Troctomorpha</taxon>
        <taxon>Phthiraptera</taxon>
        <taxon>Anoplura</taxon>
        <taxon>Polyplacidae</taxon>
        <taxon>Polyplax</taxon>
    </lineage>
</organism>
<dbReference type="EMBL" id="JAWJWF010000009">
    <property type="protein sequence ID" value="KAK6630109.1"/>
    <property type="molecule type" value="Genomic_DNA"/>
</dbReference>
<evidence type="ECO:0000313" key="2">
    <source>
        <dbReference type="EMBL" id="KAK6630109.1"/>
    </source>
</evidence>
<gene>
    <name evidence="2" type="ORF">RUM44_005660</name>
</gene>
<proteinExistence type="predicted"/>
<accession>A0ABR1AW73</accession>
<sequence>MSRETKGLIHHRGNNGKRAFPKEGKSLRMQSIALRELERLTEFFEHCLTLHIQHTWLNGKPECYVYIGNSMGTHMEKDIWLERIEKAKFSKLCSNKTNEEKVIQNSERRSNMKKQWKNTGGMYETKYGG</sequence>
<reference evidence="2 3" key="1">
    <citation type="submission" date="2023-09" db="EMBL/GenBank/DDBJ databases">
        <title>Genomes of two closely related lineages of the louse Polyplax serrata with different host specificities.</title>
        <authorList>
            <person name="Martinu J."/>
            <person name="Tarabai H."/>
            <person name="Stefka J."/>
            <person name="Hypsa V."/>
        </authorList>
    </citation>
    <scope>NUCLEOTIDE SEQUENCE [LARGE SCALE GENOMIC DNA]</scope>
    <source>
        <strain evidence="2">98ZLc_SE</strain>
    </source>
</reference>
<evidence type="ECO:0000256" key="1">
    <source>
        <dbReference type="SAM" id="MobiDB-lite"/>
    </source>
</evidence>
<protein>
    <recommendedName>
        <fullName evidence="4">LAGLIDADG homing endonuclease</fullName>
    </recommendedName>
</protein>
<keyword evidence="3" id="KW-1185">Reference proteome</keyword>
<feature type="region of interest" description="Disordered" evidence="1">
    <location>
        <begin position="1"/>
        <end position="24"/>
    </location>
</feature>